<reference evidence="2" key="2">
    <citation type="journal article" date="2024" name="Plant">
        <title>Genomic evolution and insights into agronomic trait innovations of Sesamum species.</title>
        <authorList>
            <person name="Miao H."/>
            <person name="Wang L."/>
            <person name="Qu L."/>
            <person name="Liu H."/>
            <person name="Sun Y."/>
            <person name="Le M."/>
            <person name="Wang Q."/>
            <person name="Wei S."/>
            <person name="Zheng Y."/>
            <person name="Lin W."/>
            <person name="Duan Y."/>
            <person name="Cao H."/>
            <person name="Xiong S."/>
            <person name="Wang X."/>
            <person name="Wei L."/>
            <person name="Li C."/>
            <person name="Ma Q."/>
            <person name="Ju M."/>
            <person name="Zhao R."/>
            <person name="Li G."/>
            <person name="Mu C."/>
            <person name="Tian Q."/>
            <person name="Mei H."/>
            <person name="Zhang T."/>
            <person name="Gao T."/>
            <person name="Zhang H."/>
        </authorList>
    </citation>
    <scope>NUCLEOTIDE SEQUENCE</scope>
    <source>
        <strain evidence="2">G02</strain>
    </source>
</reference>
<evidence type="ECO:0000256" key="1">
    <source>
        <dbReference type="SAM" id="MobiDB-lite"/>
    </source>
</evidence>
<name>A0AAW2V580_SESRA</name>
<protein>
    <submittedName>
        <fullName evidence="2">Uncharacterized protein</fullName>
    </submittedName>
</protein>
<feature type="region of interest" description="Disordered" evidence="1">
    <location>
        <begin position="88"/>
        <end position="126"/>
    </location>
</feature>
<accession>A0AAW2V580</accession>
<reference evidence="2" key="1">
    <citation type="submission" date="2020-06" db="EMBL/GenBank/DDBJ databases">
        <authorList>
            <person name="Li T."/>
            <person name="Hu X."/>
            <person name="Zhang T."/>
            <person name="Song X."/>
            <person name="Zhang H."/>
            <person name="Dai N."/>
            <person name="Sheng W."/>
            <person name="Hou X."/>
            <person name="Wei L."/>
        </authorList>
    </citation>
    <scope>NUCLEOTIDE SEQUENCE</scope>
    <source>
        <strain evidence="2">G02</strain>
        <tissue evidence="2">Leaf</tissue>
    </source>
</reference>
<dbReference type="AlphaFoldDB" id="A0AAW2V580"/>
<sequence length="126" mass="13614">MANSNNEDDHGSYEGNSSLRTTSGLVVLPIDPIMGDINIPRPDPAPEANISTPAPVSAPNKAARPVVLNPLFCKQLHQSIMETINSTLHQSQAGPSSQMEREEGYHKSGYGRVGSYRAPTILNHPR</sequence>
<feature type="region of interest" description="Disordered" evidence="1">
    <location>
        <begin position="37"/>
        <end position="59"/>
    </location>
</feature>
<gene>
    <name evidence="2" type="ORF">Sradi_0888900</name>
</gene>
<dbReference type="EMBL" id="JACGWJ010000004">
    <property type="protein sequence ID" value="KAL0423541.1"/>
    <property type="molecule type" value="Genomic_DNA"/>
</dbReference>
<feature type="region of interest" description="Disordered" evidence="1">
    <location>
        <begin position="1"/>
        <end position="21"/>
    </location>
</feature>
<organism evidence="2">
    <name type="scientific">Sesamum radiatum</name>
    <name type="common">Black benniseed</name>
    <dbReference type="NCBI Taxonomy" id="300843"/>
    <lineage>
        <taxon>Eukaryota</taxon>
        <taxon>Viridiplantae</taxon>
        <taxon>Streptophyta</taxon>
        <taxon>Embryophyta</taxon>
        <taxon>Tracheophyta</taxon>
        <taxon>Spermatophyta</taxon>
        <taxon>Magnoliopsida</taxon>
        <taxon>eudicotyledons</taxon>
        <taxon>Gunneridae</taxon>
        <taxon>Pentapetalae</taxon>
        <taxon>asterids</taxon>
        <taxon>lamiids</taxon>
        <taxon>Lamiales</taxon>
        <taxon>Pedaliaceae</taxon>
        <taxon>Sesamum</taxon>
    </lineage>
</organism>
<feature type="compositionally biased region" description="Polar residues" evidence="1">
    <location>
        <begin position="88"/>
        <end position="98"/>
    </location>
</feature>
<evidence type="ECO:0000313" key="2">
    <source>
        <dbReference type="EMBL" id="KAL0423541.1"/>
    </source>
</evidence>
<proteinExistence type="predicted"/>
<comment type="caution">
    <text evidence="2">The sequence shown here is derived from an EMBL/GenBank/DDBJ whole genome shotgun (WGS) entry which is preliminary data.</text>
</comment>